<dbReference type="InterPro" id="IPR036635">
    <property type="entry name" value="MurB_C_sf"/>
</dbReference>
<comment type="cofactor">
    <cofactor evidence="1 19">
        <name>FAD</name>
        <dbReference type="ChEBI" id="CHEBI:57692"/>
    </cofactor>
</comment>
<dbReference type="UniPathway" id="UPA00219"/>
<evidence type="ECO:0000313" key="21">
    <source>
        <dbReference type="EMBL" id="AWB34173.1"/>
    </source>
</evidence>
<dbReference type="OrthoDB" id="9804753at2"/>
<dbReference type="GO" id="GO:0008360">
    <property type="term" value="P:regulation of cell shape"/>
    <property type="evidence" value="ECO:0007669"/>
    <property type="project" value="UniProtKB-KW"/>
</dbReference>
<protein>
    <recommendedName>
        <fullName evidence="6 19">UDP-N-acetylenolpyruvoylglucosamine reductase</fullName>
        <ecNumber evidence="5 19">1.3.1.98</ecNumber>
    </recommendedName>
    <alternativeName>
        <fullName evidence="17 19">UDP-N-acetylmuramate dehydrogenase</fullName>
    </alternativeName>
</protein>
<feature type="domain" description="FAD-binding PCMH-type" evidence="20">
    <location>
        <begin position="20"/>
        <end position="190"/>
    </location>
</feature>
<dbReference type="InterPro" id="IPR016169">
    <property type="entry name" value="FAD-bd_PCMH_sub2"/>
</dbReference>
<evidence type="ECO:0000256" key="18">
    <source>
        <dbReference type="ARBA" id="ARBA00048914"/>
    </source>
</evidence>
<evidence type="ECO:0000256" key="15">
    <source>
        <dbReference type="ARBA" id="ARBA00023306"/>
    </source>
</evidence>
<accession>A0A2R4XK69</accession>
<keyword evidence="22" id="KW-1185">Reference proteome</keyword>
<dbReference type="NCBIfam" id="NF000755">
    <property type="entry name" value="PRK00046.1"/>
    <property type="match status" value="1"/>
</dbReference>
<dbReference type="KEGG" id="boz:DBV39_11160"/>
<evidence type="ECO:0000256" key="16">
    <source>
        <dbReference type="ARBA" id="ARBA00023316"/>
    </source>
</evidence>
<keyword evidence="13 19" id="KW-0573">Peptidoglycan synthesis</keyword>
<name>A0A2R4XK69_9BURK</name>
<comment type="similarity">
    <text evidence="19">Belongs to the MurB family.</text>
</comment>
<comment type="function">
    <text evidence="2 19">Cell wall formation.</text>
</comment>
<dbReference type="InterPro" id="IPR011601">
    <property type="entry name" value="MurB_C"/>
</dbReference>
<keyword evidence="14 19" id="KW-0560">Oxidoreductase</keyword>
<keyword evidence="15 19" id="KW-0131">Cell cycle</keyword>
<comment type="pathway">
    <text evidence="4 19">Cell wall biogenesis; peptidoglycan biosynthesis.</text>
</comment>
<feature type="active site" evidence="19">
    <location>
        <position position="337"/>
    </location>
</feature>
<dbReference type="InterPro" id="IPR036318">
    <property type="entry name" value="FAD-bd_PCMH-like_sf"/>
</dbReference>
<evidence type="ECO:0000256" key="2">
    <source>
        <dbReference type="ARBA" id="ARBA00003921"/>
    </source>
</evidence>
<dbReference type="Gene3D" id="3.90.78.10">
    <property type="entry name" value="UDP-N-acetylenolpyruvoylglucosamine reductase, C-terminal domain"/>
    <property type="match status" value="1"/>
</dbReference>
<feature type="active site" description="Proton donor" evidence="19">
    <location>
        <position position="241"/>
    </location>
</feature>
<dbReference type="InterPro" id="IPR006094">
    <property type="entry name" value="Oxid_FAD_bind_N"/>
</dbReference>
<dbReference type="EMBL" id="CP028901">
    <property type="protein sequence ID" value="AWB34173.1"/>
    <property type="molecule type" value="Genomic_DNA"/>
</dbReference>
<evidence type="ECO:0000256" key="7">
    <source>
        <dbReference type="ARBA" id="ARBA00022490"/>
    </source>
</evidence>
<dbReference type="GO" id="GO:0071949">
    <property type="term" value="F:FAD binding"/>
    <property type="evidence" value="ECO:0007669"/>
    <property type="project" value="InterPro"/>
</dbReference>
<keyword evidence="10 19" id="KW-0274">FAD</keyword>
<keyword evidence="8 19" id="KW-0132">Cell division</keyword>
<comment type="subcellular location">
    <subcellularLocation>
        <location evidence="3 19">Cytoplasm</location>
    </subcellularLocation>
</comment>
<gene>
    <name evidence="19" type="primary">murB</name>
    <name evidence="21" type="ORF">DBV39_11160</name>
</gene>
<sequence>MSNPEYFVEQLCHISNTMSLPCRGERVFVLRSEADLPALSEAVASRERVHLIGSASNLVLPPVLEGFTVLVRNRGVSLVQESGGVRYVDVSAGEVWHDWVVHALGKGWNGLENLALIPGTVGAAPVQNIGAYGVEVERFIDSIRVWDLQRAQMKTLARQSCGFQYRDSIFKRDENSHLLIVSVRFALPVDWQPVLKYPDLVHFEHARTQGEAISAQEVFDAVVDIRRRKLPDPSVIPNSGSFFKNPVVSEHRYEDLRRSHPDLVSFRLDSGDYKLAAGWMIDQCGWKGHAVGPVMVHERQALVLTNTGGATQADVLDVARLISGDVKARFGVSLEIEPVCWDC</sequence>
<evidence type="ECO:0000256" key="1">
    <source>
        <dbReference type="ARBA" id="ARBA00001974"/>
    </source>
</evidence>
<dbReference type="GO" id="GO:0009252">
    <property type="term" value="P:peptidoglycan biosynthetic process"/>
    <property type="evidence" value="ECO:0007669"/>
    <property type="project" value="UniProtKB-UniRule"/>
</dbReference>
<dbReference type="GO" id="GO:0005829">
    <property type="term" value="C:cytosol"/>
    <property type="evidence" value="ECO:0007669"/>
    <property type="project" value="TreeGrafter"/>
</dbReference>
<keyword evidence="16 19" id="KW-0961">Cell wall biogenesis/degradation</keyword>
<evidence type="ECO:0000256" key="10">
    <source>
        <dbReference type="ARBA" id="ARBA00022827"/>
    </source>
</evidence>
<dbReference type="AlphaFoldDB" id="A0A2R4XK69"/>
<keyword evidence="7 19" id="KW-0963">Cytoplasm</keyword>
<dbReference type="EC" id="1.3.1.98" evidence="5 19"/>
<keyword evidence="9 19" id="KW-0285">Flavoprotein</keyword>
<dbReference type="SUPFAM" id="SSF56194">
    <property type="entry name" value="Uridine diphospho-N-Acetylenolpyruvylglucosamine reductase, MurB, C-terminal domain"/>
    <property type="match status" value="1"/>
</dbReference>
<evidence type="ECO:0000256" key="11">
    <source>
        <dbReference type="ARBA" id="ARBA00022857"/>
    </source>
</evidence>
<dbReference type="GO" id="GO:0008762">
    <property type="term" value="F:UDP-N-acetylmuramate dehydrogenase activity"/>
    <property type="evidence" value="ECO:0007669"/>
    <property type="project" value="UniProtKB-UniRule"/>
</dbReference>
<reference evidence="21 22" key="1">
    <citation type="submission" date="2018-04" db="EMBL/GenBank/DDBJ databases">
        <title>Bordetella sp. HZ20 isolated from seawater.</title>
        <authorList>
            <person name="Sun C."/>
        </authorList>
    </citation>
    <scope>NUCLEOTIDE SEQUENCE [LARGE SCALE GENOMIC DNA]</scope>
    <source>
        <strain evidence="21 22">HZ20</strain>
    </source>
</reference>
<dbReference type="InterPro" id="IPR003170">
    <property type="entry name" value="MurB"/>
</dbReference>
<evidence type="ECO:0000256" key="5">
    <source>
        <dbReference type="ARBA" id="ARBA00012518"/>
    </source>
</evidence>
<evidence type="ECO:0000256" key="6">
    <source>
        <dbReference type="ARBA" id="ARBA00015188"/>
    </source>
</evidence>
<evidence type="ECO:0000256" key="13">
    <source>
        <dbReference type="ARBA" id="ARBA00022984"/>
    </source>
</evidence>
<evidence type="ECO:0000256" key="9">
    <source>
        <dbReference type="ARBA" id="ARBA00022630"/>
    </source>
</evidence>
<dbReference type="Pfam" id="PF01565">
    <property type="entry name" value="FAD_binding_4"/>
    <property type="match status" value="1"/>
</dbReference>
<dbReference type="HAMAP" id="MF_00037">
    <property type="entry name" value="MurB"/>
    <property type="match status" value="1"/>
</dbReference>
<dbReference type="GO" id="GO:0071555">
    <property type="term" value="P:cell wall organization"/>
    <property type="evidence" value="ECO:0007669"/>
    <property type="project" value="UniProtKB-KW"/>
</dbReference>
<evidence type="ECO:0000256" key="14">
    <source>
        <dbReference type="ARBA" id="ARBA00023002"/>
    </source>
</evidence>
<dbReference type="RefSeq" id="WP_108621589.1">
    <property type="nucleotide sequence ID" value="NZ_CP028901.1"/>
</dbReference>
<dbReference type="Pfam" id="PF02873">
    <property type="entry name" value="MurB_C"/>
    <property type="match status" value="1"/>
</dbReference>
<evidence type="ECO:0000256" key="8">
    <source>
        <dbReference type="ARBA" id="ARBA00022618"/>
    </source>
</evidence>
<dbReference type="Gene3D" id="3.30.465.10">
    <property type="match status" value="1"/>
</dbReference>
<feature type="active site" evidence="19">
    <location>
        <position position="166"/>
    </location>
</feature>
<keyword evidence="11 19" id="KW-0521">NADP</keyword>
<dbReference type="InterPro" id="IPR016166">
    <property type="entry name" value="FAD-bd_PCMH"/>
</dbReference>
<evidence type="ECO:0000256" key="17">
    <source>
        <dbReference type="ARBA" id="ARBA00031026"/>
    </source>
</evidence>
<dbReference type="PANTHER" id="PTHR21071:SF4">
    <property type="entry name" value="UDP-N-ACETYLENOLPYRUVOYLGLUCOSAMINE REDUCTASE"/>
    <property type="match status" value="1"/>
</dbReference>
<keyword evidence="12 19" id="KW-0133">Cell shape</keyword>
<organism evidence="21 22">
    <name type="scientific">Orrella marina</name>
    <dbReference type="NCBI Taxonomy" id="2163011"/>
    <lineage>
        <taxon>Bacteria</taxon>
        <taxon>Pseudomonadati</taxon>
        <taxon>Pseudomonadota</taxon>
        <taxon>Betaproteobacteria</taxon>
        <taxon>Burkholderiales</taxon>
        <taxon>Alcaligenaceae</taxon>
        <taxon>Orrella</taxon>
    </lineage>
</organism>
<dbReference type="PANTHER" id="PTHR21071">
    <property type="entry name" value="UDP-N-ACETYLENOLPYRUVOYLGLUCOSAMINE REDUCTASE"/>
    <property type="match status" value="1"/>
</dbReference>
<dbReference type="NCBIfam" id="TIGR00179">
    <property type="entry name" value="murB"/>
    <property type="match status" value="1"/>
</dbReference>
<evidence type="ECO:0000259" key="20">
    <source>
        <dbReference type="PROSITE" id="PS51387"/>
    </source>
</evidence>
<evidence type="ECO:0000256" key="19">
    <source>
        <dbReference type="HAMAP-Rule" id="MF_00037"/>
    </source>
</evidence>
<dbReference type="Proteomes" id="UP000244571">
    <property type="component" value="Chromosome"/>
</dbReference>
<evidence type="ECO:0000256" key="12">
    <source>
        <dbReference type="ARBA" id="ARBA00022960"/>
    </source>
</evidence>
<dbReference type="PROSITE" id="PS51387">
    <property type="entry name" value="FAD_PCMH"/>
    <property type="match status" value="1"/>
</dbReference>
<dbReference type="GO" id="GO:0051301">
    <property type="term" value="P:cell division"/>
    <property type="evidence" value="ECO:0007669"/>
    <property type="project" value="UniProtKB-KW"/>
</dbReference>
<comment type="catalytic activity">
    <reaction evidence="18 19">
        <text>UDP-N-acetyl-alpha-D-muramate + NADP(+) = UDP-N-acetyl-3-O-(1-carboxyvinyl)-alpha-D-glucosamine + NADPH + H(+)</text>
        <dbReference type="Rhea" id="RHEA:12248"/>
        <dbReference type="ChEBI" id="CHEBI:15378"/>
        <dbReference type="ChEBI" id="CHEBI:57783"/>
        <dbReference type="ChEBI" id="CHEBI:58349"/>
        <dbReference type="ChEBI" id="CHEBI:68483"/>
        <dbReference type="ChEBI" id="CHEBI:70757"/>
        <dbReference type="EC" id="1.3.1.98"/>
    </reaction>
</comment>
<proteinExistence type="inferred from homology"/>
<evidence type="ECO:0000313" key="22">
    <source>
        <dbReference type="Proteomes" id="UP000244571"/>
    </source>
</evidence>
<evidence type="ECO:0000256" key="3">
    <source>
        <dbReference type="ARBA" id="ARBA00004496"/>
    </source>
</evidence>
<dbReference type="SUPFAM" id="SSF56176">
    <property type="entry name" value="FAD-binding/transporter-associated domain-like"/>
    <property type="match status" value="1"/>
</dbReference>
<evidence type="ECO:0000256" key="4">
    <source>
        <dbReference type="ARBA" id="ARBA00004752"/>
    </source>
</evidence>